<feature type="compositionally biased region" description="Basic and acidic residues" evidence="1">
    <location>
        <begin position="19"/>
        <end position="30"/>
    </location>
</feature>
<sequence>MRARARALGATAISSNERGAGEEDGSRAEDVGARARADCAARLVRQNERTGGVRWGGACSDRGCLRRRMCARAAEPAGRPVFCRAARGRGAPSAVERTPRLGAARQERCAA</sequence>
<organism evidence="2 3">
    <name type="scientific">Zizania palustris</name>
    <name type="common">Northern wild rice</name>
    <dbReference type="NCBI Taxonomy" id="103762"/>
    <lineage>
        <taxon>Eukaryota</taxon>
        <taxon>Viridiplantae</taxon>
        <taxon>Streptophyta</taxon>
        <taxon>Embryophyta</taxon>
        <taxon>Tracheophyta</taxon>
        <taxon>Spermatophyta</taxon>
        <taxon>Magnoliopsida</taxon>
        <taxon>Liliopsida</taxon>
        <taxon>Poales</taxon>
        <taxon>Poaceae</taxon>
        <taxon>BOP clade</taxon>
        <taxon>Oryzoideae</taxon>
        <taxon>Oryzeae</taxon>
        <taxon>Zizaniinae</taxon>
        <taxon>Zizania</taxon>
    </lineage>
</organism>
<accession>A0A8J5V2M6</accession>
<name>A0A8J5V2M6_ZIZPA</name>
<proteinExistence type="predicted"/>
<evidence type="ECO:0000256" key="1">
    <source>
        <dbReference type="SAM" id="MobiDB-lite"/>
    </source>
</evidence>
<evidence type="ECO:0000313" key="3">
    <source>
        <dbReference type="Proteomes" id="UP000729402"/>
    </source>
</evidence>
<dbReference type="Proteomes" id="UP000729402">
    <property type="component" value="Unassembled WGS sequence"/>
</dbReference>
<gene>
    <name evidence="2" type="ORF">GUJ93_ZPchr0458g22338</name>
</gene>
<reference evidence="2" key="2">
    <citation type="submission" date="2021-02" db="EMBL/GenBank/DDBJ databases">
        <authorList>
            <person name="Kimball J.A."/>
            <person name="Haas M.W."/>
            <person name="Macchietto M."/>
            <person name="Kono T."/>
            <person name="Duquette J."/>
            <person name="Shao M."/>
        </authorList>
    </citation>
    <scope>NUCLEOTIDE SEQUENCE</scope>
    <source>
        <tissue evidence="2">Fresh leaf tissue</tissue>
    </source>
</reference>
<dbReference type="AlphaFoldDB" id="A0A8J5V2M6"/>
<reference evidence="2" key="1">
    <citation type="journal article" date="2021" name="bioRxiv">
        <title>Whole Genome Assembly and Annotation of Northern Wild Rice, Zizania palustris L., Supports a Whole Genome Duplication in the Zizania Genus.</title>
        <authorList>
            <person name="Haas M."/>
            <person name="Kono T."/>
            <person name="Macchietto M."/>
            <person name="Millas R."/>
            <person name="McGilp L."/>
            <person name="Shao M."/>
            <person name="Duquette J."/>
            <person name="Hirsch C.N."/>
            <person name="Kimball J."/>
        </authorList>
    </citation>
    <scope>NUCLEOTIDE SEQUENCE</scope>
    <source>
        <tissue evidence="2">Fresh leaf tissue</tissue>
    </source>
</reference>
<comment type="caution">
    <text evidence="2">The sequence shown here is derived from an EMBL/GenBank/DDBJ whole genome shotgun (WGS) entry which is preliminary data.</text>
</comment>
<keyword evidence="3" id="KW-1185">Reference proteome</keyword>
<protein>
    <submittedName>
        <fullName evidence="2">Uncharacterized protein</fullName>
    </submittedName>
</protein>
<dbReference type="EMBL" id="JAAALK010000953">
    <property type="protein sequence ID" value="KAG8043666.1"/>
    <property type="molecule type" value="Genomic_DNA"/>
</dbReference>
<feature type="region of interest" description="Disordered" evidence="1">
    <location>
        <begin position="88"/>
        <end position="111"/>
    </location>
</feature>
<feature type="region of interest" description="Disordered" evidence="1">
    <location>
        <begin position="1"/>
        <end position="30"/>
    </location>
</feature>
<evidence type="ECO:0000313" key="2">
    <source>
        <dbReference type="EMBL" id="KAG8043666.1"/>
    </source>
</evidence>